<feature type="compositionally biased region" description="Low complexity" evidence="11">
    <location>
        <begin position="156"/>
        <end position="173"/>
    </location>
</feature>
<evidence type="ECO:0000256" key="4">
    <source>
        <dbReference type="ARBA" id="ARBA00022475"/>
    </source>
</evidence>
<dbReference type="InterPro" id="IPR036019">
    <property type="entry name" value="MscL_channel"/>
</dbReference>
<keyword evidence="8 10" id="KW-0472">Membrane</keyword>
<feature type="transmembrane region" description="Helical" evidence="10">
    <location>
        <begin position="92"/>
        <end position="117"/>
    </location>
</feature>
<keyword evidence="9 10" id="KW-0407">Ion channel</keyword>
<dbReference type="GO" id="GO:0008381">
    <property type="term" value="F:mechanosensitive monoatomic ion channel activity"/>
    <property type="evidence" value="ECO:0007669"/>
    <property type="project" value="UniProtKB-UniRule"/>
</dbReference>
<keyword evidence="3 10" id="KW-0813">Transport</keyword>
<dbReference type="InterPro" id="IPR001185">
    <property type="entry name" value="MS_channel"/>
</dbReference>
<name>A0A9D2DWQ1_9FIRM</name>
<comment type="function">
    <text evidence="10">Channel that opens in response to stretch forces in the membrane lipid bilayer. May participate in the regulation of osmotic pressure changes within the cell.</text>
</comment>
<accession>A0A9D2DWQ1</accession>
<dbReference type="GO" id="GO:0005886">
    <property type="term" value="C:plasma membrane"/>
    <property type="evidence" value="ECO:0007669"/>
    <property type="project" value="UniProtKB-SubCell"/>
</dbReference>
<evidence type="ECO:0000256" key="3">
    <source>
        <dbReference type="ARBA" id="ARBA00022448"/>
    </source>
</evidence>
<dbReference type="SUPFAM" id="SSF81330">
    <property type="entry name" value="Gated mechanosensitive channel"/>
    <property type="match status" value="1"/>
</dbReference>
<feature type="transmembrane region" description="Helical" evidence="10">
    <location>
        <begin position="23"/>
        <end position="44"/>
    </location>
</feature>
<dbReference type="Pfam" id="PF01741">
    <property type="entry name" value="MscL"/>
    <property type="match status" value="1"/>
</dbReference>
<keyword evidence="6 10" id="KW-1133">Transmembrane helix</keyword>
<reference evidence="12" key="1">
    <citation type="journal article" date="2021" name="PeerJ">
        <title>Extensive microbial diversity within the chicken gut microbiome revealed by metagenomics and culture.</title>
        <authorList>
            <person name="Gilroy R."/>
            <person name="Ravi A."/>
            <person name="Getino M."/>
            <person name="Pursley I."/>
            <person name="Horton D.L."/>
            <person name="Alikhan N.F."/>
            <person name="Baker D."/>
            <person name="Gharbi K."/>
            <person name="Hall N."/>
            <person name="Watson M."/>
            <person name="Adriaenssens E.M."/>
            <person name="Foster-Nyarko E."/>
            <person name="Jarju S."/>
            <person name="Secka A."/>
            <person name="Antonio M."/>
            <person name="Oren A."/>
            <person name="Chaudhuri R.R."/>
            <person name="La Ragione R."/>
            <person name="Hildebrand F."/>
            <person name="Pallen M.J."/>
        </authorList>
    </citation>
    <scope>NUCLEOTIDE SEQUENCE</scope>
    <source>
        <strain evidence="12">CHK33-5263</strain>
    </source>
</reference>
<sequence>MANDKEKKGFWKEFKEFITRGNILDMAVGIIVGGAFTAIVNALCNNILKPIVNWILALILGTDSLSEVYTFLTTAYTTDETGAQVIDLANSIYIDWGTFINAIINFLLIAIVLFLIIKALMRVQKMKDEAKAAIEEAKKKAEEEKAAKKAAEEETSAAAAGVSAADATAAAPADPEKKE</sequence>
<dbReference type="PROSITE" id="PS01327">
    <property type="entry name" value="MSCL"/>
    <property type="match status" value="1"/>
</dbReference>
<evidence type="ECO:0000256" key="6">
    <source>
        <dbReference type="ARBA" id="ARBA00022989"/>
    </source>
</evidence>
<dbReference type="Gene3D" id="1.10.1200.120">
    <property type="entry name" value="Large-conductance mechanosensitive channel, MscL, domain 1"/>
    <property type="match status" value="1"/>
</dbReference>
<dbReference type="InterPro" id="IPR019823">
    <property type="entry name" value="Mechanosensitive_channel_CS"/>
</dbReference>
<evidence type="ECO:0000256" key="10">
    <source>
        <dbReference type="HAMAP-Rule" id="MF_00115"/>
    </source>
</evidence>
<dbReference type="NCBIfam" id="TIGR00220">
    <property type="entry name" value="mscL"/>
    <property type="match status" value="1"/>
</dbReference>
<dbReference type="InterPro" id="IPR037673">
    <property type="entry name" value="MSC/AndL"/>
</dbReference>
<organism evidence="12 13">
    <name type="scientific">Candidatus Gallimonas intestinigallinarum</name>
    <dbReference type="NCBI Taxonomy" id="2838604"/>
    <lineage>
        <taxon>Bacteria</taxon>
        <taxon>Bacillati</taxon>
        <taxon>Bacillota</taxon>
        <taxon>Clostridia</taxon>
        <taxon>Candidatus Gallimonas</taxon>
    </lineage>
</organism>
<dbReference type="HAMAP" id="MF_00115">
    <property type="entry name" value="MscL"/>
    <property type="match status" value="1"/>
</dbReference>
<evidence type="ECO:0000313" key="12">
    <source>
        <dbReference type="EMBL" id="HIZ24652.1"/>
    </source>
</evidence>
<proteinExistence type="inferred from homology"/>
<dbReference type="Proteomes" id="UP000824044">
    <property type="component" value="Unassembled WGS sequence"/>
</dbReference>
<feature type="region of interest" description="Disordered" evidence="11">
    <location>
        <begin position="145"/>
        <end position="179"/>
    </location>
</feature>
<reference evidence="12" key="2">
    <citation type="submission" date="2021-04" db="EMBL/GenBank/DDBJ databases">
        <authorList>
            <person name="Gilroy R."/>
        </authorList>
    </citation>
    <scope>NUCLEOTIDE SEQUENCE</scope>
    <source>
        <strain evidence="12">CHK33-5263</strain>
    </source>
</reference>
<evidence type="ECO:0000256" key="8">
    <source>
        <dbReference type="ARBA" id="ARBA00023136"/>
    </source>
</evidence>
<dbReference type="PANTHER" id="PTHR30266:SF2">
    <property type="entry name" value="LARGE-CONDUCTANCE MECHANOSENSITIVE CHANNEL"/>
    <property type="match status" value="1"/>
</dbReference>
<feature type="transmembrane region" description="Helical" evidence="10">
    <location>
        <begin position="51"/>
        <end position="72"/>
    </location>
</feature>
<keyword evidence="4 10" id="KW-1003">Cell membrane</keyword>
<dbReference type="PANTHER" id="PTHR30266">
    <property type="entry name" value="MECHANOSENSITIVE CHANNEL MSCL"/>
    <property type="match status" value="1"/>
</dbReference>
<keyword evidence="7 10" id="KW-0406">Ion transport</keyword>
<comment type="similarity">
    <text evidence="2 10">Belongs to the MscL family.</text>
</comment>
<evidence type="ECO:0000256" key="5">
    <source>
        <dbReference type="ARBA" id="ARBA00022692"/>
    </source>
</evidence>
<dbReference type="EMBL" id="DXBS01000081">
    <property type="protein sequence ID" value="HIZ24652.1"/>
    <property type="molecule type" value="Genomic_DNA"/>
</dbReference>
<evidence type="ECO:0000256" key="11">
    <source>
        <dbReference type="SAM" id="MobiDB-lite"/>
    </source>
</evidence>
<evidence type="ECO:0000256" key="1">
    <source>
        <dbReference type="ARBA" id="ARBA00004651"/>
    </source>
</evidence>
<comment type="caution">
    <text evidence="12">The sequence shown here is derived from an EMBL/GenBank/DDBJ whole genome shotgun (WGS) entry which is preliminary data.</text>
</comment>
<gene>
    <name evidence="10 12" type="primary">mscL</name>
    <name evidence="12" type="ORF">H9812_04160</name>
</gene>
<comment type="subunit">
    <text evidence="10">Homopentamer.</text>
</comment>
<evidence type="ECO:0000256" key="2">
    <source>
        <dbReference type="ARBA" id="ARBA00007254"/>
    </source>
</evidence>
<evidence type="ECO:0000313" key="13">
    <source>
        <dbReference type="Proteomes" id="UP000824044"/>
    </source>
</evidence>
<keyword evidence="5 10" id="KW-0812">Transmembrane</keyword>
<evidence type="ECO:0000256" key="9">
    <source>
        <dbReference type="ARBA" id="ARBA00023303"/>
    </source>
</evidence>
<evidence type="ECO:0000256" key="7">
    <source>
        <dbReference type="ARBA" id="ARBA00023065"/>
    </source>
</evidence>
<protein>
    <recommendedName>
        <fullName evidence="10">Large-conductance mechanosensitive channel</fullName>
    </recommendedName>
</protein>
<dbReference type="AlphaFoldDB" id="A0A9D2DWQ1"/>
<dbReference type="PRINTS" id="PR01264">
    <property type="entry name" value="MECHCHANNEL"/>
</dbReference>
<comment type="subcellular location">
    <subcellularLocation>
        <location evidence="1 10">Cell membrane</location>
        <topology evidence="1 10">Multi-pass membrane protein</topology>
    </subcellularLocation>
</comment>